<reference evidence="5 6" key="1">
    <citation type="submission" date="2018-12" db="EMBL/GenBank/DDBJ databases">
        <title>Bacillus chawlae sp. nov., Bacillus glennii sp. nov., and Bacillus saganii sp. nov. Isolated from the Vehicle Assembly Building at Kennedy Space Center where the Viking Spacecraft were Assembled.</title>
        <authorList>
            <person name="Seuylemezian A."/>
            <person name="Vaishampayan P."/>
        </authorList>
    </citation>
    <scope>NUCLEOTIDE SEQUENCE [LARGE SCALE GENOMIC DNA]</scope>
    <source>
        <strain evidence="5 6">L5</strain>
    </source>
</reference>
<comment type="pathway">
    <text evidence="3">Quinol/quinone metabolism; 1,4-dihydroxy-2-naphthoate biosynthesis; 1,4-dihydroxy-2-naphthoate from chorismate: step 3/7.</text>
</comment>
<comment type="function">
    <text evidence="3">Catalyzes a proton abstraction reaction that results in 2,5-elimination of pyruvate from 2-succinyl-5-enolpyruvyl-6-hydroxy-3-cyclohexene-1-carboxylate (SEPHCHC) and the formation of 2-succinyl-6-hydroxy-2,4-cyclohexadiene-1-carboxylate (SHCHC).</text>
</comment>
<dbReference type="InterPro" id="IPR000639">
    <property type="entry name" value="Epox_hydrolase-like"/>
</dbReference>
<dbReference type="Proteomes" id="UP000267430">
    <property type="component" value="Unassembled WGS sequence"/>
</dbReference>
<dbReference type="PANTHER" id="PTHR42916">
    <property type="entry name" value="2-SUCCINYL-5-ENOLPYRUVYL-6-HYDROXY-3-CYCLOHEXENE-1-CARBOXYLATE SYNTHASE"/>
    <property type="match status" value="1"/>
</dbReference>
<dbReference type="UniPathway" id="UPA01057">
    <property type="reaction ID" value="UER00900"/>
</dbReference>
<dbReference type="NCBIfam" id="TIGR03695">
    <property type="entry name" value="menH_SHCHC"/>
    <property type="match status" value="1"/>
</dbReference>
<dbReference type="InterPro" id="IPR000073">
    <property type="entry name" value="AB_hydrolase_1"/>
</dbReference>
<evidence type="ECO:0000256" key="2">
    <source>
        <dbReference type="ARBA" id="ARBA00023239"/>
    </source>
</evidence>
<dbReference type="InterPro" id="IPR029058">
    <property type="entry name" value="AB_hydrolase_fold"/>
</dbReference>
<protein>
    <recommendedName>
        <fullName evidence="3">Putative 2-succinyl-6-hydroxy-2,4-cyclohexadiene-1-carboxylate synthase</fullName>
        <shortName evidence="3">SHCHC synthase</shortName>
        <ecNumber evidence="3">4.2.99.20</ecNumber>
    </recommendedName>
</protein>
<evidence type="ECO:0000313" key="6">
    <source>
        <dbReference type="Proteomes" id="UP000267430"/>
    </source>
</evidence>
<dbReference type="PRINTS" id="PR00412">
    <property type="entry name" value="EPOXHYDRLASE"/>
</dbReference>
<comment type="similarity">
    <text evidence="3">Belongs to the AB hydrolase superfamily. MenH family.</text>
</comment>
<dbReference type="OrthoDB" id="9808398at2"/>
<evidence type="ECO:0000313" key="5">
    <source>
        <dbReference type="EMBL" id="RUQ31922.1"/>
    </source>
</evidence>
<sequence length="268" mass="30585">MKIVSKDVAYHVEIRGEGEPLLLLHGFTGSLETWHFLVPILGSRYKLILVDIIGHGNTDSPIDYRRYEMEKAAGDLQHILHTLEMEKVHILGYSMGGRLALSFACLYPQYVNKLILESASPGLLTEEERQIRQKIDKELAERIICDGLAEFIDYWENIPLFATQKNLPGEKKMNIKRQRLWNSETGLANSLIGMGTGSQPSWWESLQNIDLPVLLVTGEFDEKFCRIAENMQKLMKHGDWKIIKGTGHAIHVEVDEKFGKIISEFLSH</sequence>
<gene>
    <name evidence="3 5" type="primary">menH</name>
    <name evidence="5" type="ORF">ELQ35_02805</name>
</gene>
<dbReference type="GO" id="GO:0070205">
    <property type="term" value="F:2-succinyl-6-hydroxy-2,4-cyclohexadiene-1-carboxylate synthase activity"/>
    <property type="evidence" value="ECO:0007669"/>
    <property type="project" value="UniProtKB-UniRule"/>
</dbReference>
<dbReference type="PRINTS" id="PR00111">
    <property type="entry name" value="ABHYDROLASE"/>
</dbReference>
<dbReference type="SUPFAM" id="SSF53474">
    <property type="entry name" value="alpha/beta-Hydrolases"/>
    <property type="match status" value="1"/>
</dbReference>
<dbReference type="PANTHER" id="PTHR42916:SF1">
    <property type="entry name" value="PROTEIN PHYLLO, CHLOROPLASTIC"/>
    <property type="match status" value="1"/>
</dbReference>
<keyword evidence="2 3" id="KW-0456">Lyase</keyword>
<dbReference type="InterPro" id="IPR022485">
    <property type="entry name" value="SHCHC_synthase_MenH"/>
</dbReference>
<dbReference type="HAMAP" id="MF_01660">
    <property type="entry name" value="MenH"/>
    <property type="match status" value="1"/>
</dbReference>
<feature type="domain" description="AB hydrolase-1" evidence="4">
    <location>
        <begin position="20"/>
        <end position="253"/>
    </location>
</feature>
<dbReference type="EC" id="4.2.99.20" evidence="3"/>
<evidence type="ECO:0000256" key="1">
    <source>
        <dbReference type="ARBA" id="ARBA00022428"/>
    </source>
</evidence>
<dbReference type="Pfam" id="PF00561">
    <property type="entry name" value="Abhydrolase_1"/>
    <property type="match status" value="1"/>
</dbReference>
<keyword evidence="6" id="KW-1185">Reference proteome</keyword>
<dbReference type="GO" id="GO:0009234">
    <property type="term" value="P:menaquinone biosynthetic process"/>
    <property type="evidence" value="ECO:0007669"/>
    <property type="project" value="UniProtKB-UniRule"/>
</dbReference>
<dbReference type="AlphaFoldDB" id="A0A433HUB9"/>
<name>A0A433HUB9_9BACI</name>
<dbReference type="RefSeq" id="WP_126863322.1">
    <property type="nucleotide sequence ID" value="NZ_JAUSTX010000016.1"/>
</dbReference>
<accession>A0A433HUB9</accession>
<organism evidence="5 6">
    <name type="scientific">Peribacillus cavernae</name>
    <dbReference type="NCBI Taxonomy" id="1674310"/>
    <lineage>
        <taxon>Bacteria</taxon>
        <taxon>Bacillati</taxon>
        <taxon>Bacillota</taxon>
        <taxon>Bacilli</taxon>
        <taxon>Bacillales</taxon>
        <taxon>Bacillaceae</taxon>
        <taxon>Peribacillus</taxon>
    </lineage>
</organism>
<proteinExistence type="inferred from homology"/>
<comment type="subunit">
    <text evidence="3">Monomer.</text>
</comment>
<dbReference type="EMBL" id="RYZZ01000004">
    <property type="protein sequence ID" value="RUQ31922.1"/>
    <property type="molecule type" value="Genomic_DNA"/>
</dbReference>
<dbReference type="UniPathway" id="UPA00079"/>
<dbReference type="Gene3D" id="3.40.50.1820">
    <property type="entry name" value="alpha/beta hydrolase"/>
    <property type="match status" value="1"/>
</dbReference>
<comment type="catalytic activity">
    <reaction evidence="3">
        <text>5-enolpyruvoyl-6-hydroxy-2-succinyl-cyclohex-3-ene-1-carboxylate = (1R,6R)-6-hydroxy-2-succinyl-cyclohexa-2,4-diene-1-carboxylate + pyruvate</text>
        <dbReference type="Rhea" id="RHEA:25597"/>
        <dbReference type="ChEBI" id="CHEBI:15361"/>
        <dbReference type="ChEBI" id="CHEBI:58689"/>
        <dbReference type="ChEBI" id="CHEBI:58818"/>
        <dbReference type="EC" id="4.2.99.20"/>
    </reaction>
</comment>
<evidence type="ECO:0000256" key="3">
    <source>
        <dbReference type="HAMAP-Rule" id="MF_01660"/>
    </source>
</evidence>
<comment type="caution">
    <text evidence="5">The sequence shown here is derived from an EMBL/GenBank/DDBJ whole genome shotgun (WGS) entry which is preliminary data.</text>
</comment>
<evidence type="ECO:0000259" key="4">
    <source>
        <dbReference type="Pfam" id="PF00561"/>
    </source>
</evidence>
<comment type="pathway">
    <text evidence="3">Quinol/quinone metabolism; menaquinone biosynthesis.</text>
</comment>
<keyword evidence="1 3" id="KW-0474">Menaquinone biosynthesis</keyword>